<keyword evidence="1" id="KW-0472">Membrane</keyword>
<comment type="caution">
    <text evidence="2">The sequence shown here is derived from an EMBL/GenBank/DDBJ whole genome shotgun (WGS) entry which is preliminary data.</text>
</comment>
<evidence type="ECO:0000313" key="2">
    <source>
        <dbReference type="EMBL" id="PWZ08024.1"/>
    </source>
</evidence>
<sequence>MPVRCYGVNCLINVLHLASLCTLYLGFWRFPDNATLPRGYAFTVQTSDFAAPQPFKILGLAPCLPSAVISIPADSMPSNDLAGLYGALLTTLFRAIIYLIT</sequence>
<name>A0A3L6DHK5_MAIZE</name>
<reference evidence="2 3" key="1">
    <citation type="journal article" date="2018" name="Nat. Genet.">
        <title>Extensive intraspecific gene order and gene structural variations between Mo17 and other maize genomes.</title>
        <authorList>
            <person name="Sun S."/>
            <person name="Zhou Y."/>
            <person name="Chen J."/>
            <person name="Shi J."/>
            <person name="Zhao H."/>
            <person name="Zhao H."/>
            <person name="Song W."/>
            <person name="Zhang M."/>
            <person name="Cui Y."/>
            <person name="Dong X."/>
            <person name="Liu H."/>
            <person name="Ma X."/>
            <person name="Jiao Y."/>
            <person name="Wang B."/>
            <person name="Wei X."/>
            <person name="Stein J.C."/>
            <person name="Glaubitz J.C."/>
            <person name="Lu F."/>
            <person name="Yu G."/>
            <person name="Liang C."/>
            <person name="Fengler K."/>
            <person name="Li B."/>
            <person name="Rafalski A."/>
            <person name="Schnable P.S."/>
            <person name="Ware D.H."/>
            <person name="Buckler E.S."/>
            <person name="Lai J."/>
        </authorList>
    </citation>
    <scope>NUCLEOTIDE SEQUENCE [LARGE SCALE GENOMIC DNA]</scope>
    <source>
        <strain evidence="3">cv. Missouri 17</strain>
        <tissue evidence="2">Seedling</tissue>
    </source>
</reference>
<feature type="transmembrane region" description="Helical" evidence="1">
    <location>
        <begin position="7"/>
        <end position="27"/>
    </location>
</feature>
<proteinExistence type="predicted"/>
<gene>
    <name evidence="2" type="ORF">Zm00014a_034644</name>
</gene>
<keyword evidence="1" id="KW-1133">Transmembrane helix</keyword>
<evidence type="ECO:0000313" key="3">
    <source>
        <dbReference type="Proteomes" id="UP000251960"/>
    </source>
</evidence>
<protein>
    <submittedName>
        <fullName evidence="2">Uncharacterized protein</fullName>
    </submittedName>
</protein>
<dbReference type="AlphaFoldDB" id="A0A3L6DHK5"/>
<organism evidence="2 3">
    <name type="scientific">Zea mays</name>
    <name type="common">Maize</name>
    <dbReference type="NCBI Taxonomy" id="4577"/>
    <lineage>
        <taxon>Eukaryota</taxon>
        <taxon>Viridiplantae</taxon>
        <taxon>Streptophyta</taxon>
        <taxon>Embryophyta</taxon>
        <taxon>Tracheophyta</taxon>
        <taxon>Spermatophyta</taxon>
        <taxon>Magnoliopsida</taxon>
        <taxon>Liliopsida</taxon>
        <taxon>Poales</taxon>
        <taxon>Poaceae</taxon>
        <taxon>PACMAD clade</taxon>
        <taxon>Panicoideae</taxon>
        <taxon>Andropogonodae</taxon>
        <taxon>Andropogoneae</taxon>
        <taxon>Tripsacinae</taxon>
        <taxon>Zea</taxon>
    </lineage>
</organism>
<dbReference type="Proteomes" id="UP000251960">
    <property type="component" value="Chromosome 9"/>
</dbReference>
<accession>A0A3L6DHK5</accession>
<keyword evidence="1" id="KW-0812">Transmembrane</keyword>
<feature type="transmembrane region" description="Helical" evidence="1">
    <location>
        <begin position="82"/>
        <end position="100"/>
    </location>
</feature>
<evidence type="ECO:0000256" key="1">
    <source>
        <dbReference type="SAM" id="Phobius"/>
    </source>
</evidence>
<dbReference type="EMBL" id="NCVQ01000010">
    <property type="protein sequence ID" value="PWZ08024.1"/>
    <property type="molecule type" value="Genomic_DNA"/>
</dbReference>